<dbReference type="NCBIfam" id="TIGR00211">
    <property type="entry name" value="glyS"/>
    <property type="match status" value="1"/>
</dbReference>
<evidence type="ECO:0000256" key="6">
    <source>
        <dbReference type="ARBA" id="ARBA00022917"/>
    </source>
</evidence>
<evidence type="ECO:0000256" key="7">
    <source>
        <dbReference type="ARBA" id="ARBA00023146"/>
    </source>
</evidence>
<dbReference type="GO" id="GO:0006426">
    <property type="term" value="P:glycyl-tRNA aminoacylation"/>
    <property type="evidence" value="ECO:0007669"/>
    <property type="project" value="InterPro"/>
</dbReference>
<keyword evidence="4" id="KW-0547">Nucleotide-binding</keyword>
<dbReference type="PROSITE" id="PS50861">
    <property type="entry name" value="AA_TRNA_LIGASE_II_GLYAB"/>
    <property type="match status" value="1"/>
</dbReference>
<dbReference type="EMBL" id="FPHJ01000048">
    <property type="protein sequence ID" value="SFV65628.1"/>
    <property type="molecule type" value="Genomic_DNA"/>
</dbReference>
<evidence type="ECO:0000256" key="1">
    <source>
        <dbReference type="ARBA" id="ARBA00008226"/>
    </source>
</evidence>
<dbReference type="PRINTS" id="PR01045">
    <property type="entry name" value="TRNASYNTHGB"/>
</dbReference>
<keyword evidence="3 9" id="KW-0436">Ligase</keyword>
<reference evidence="9" key="1">
    <citation type="submission" date="2016-10" db="EMBL/GenBank/DDBJ databases">
        <authorList>
            <person name="de Groot N.N."/>
        </authorList>
    </citation>
    <scope>NUCLEOTIDE SEQUENCE</scope>
</reference>
<dbReference type="PANTHER" id="PTHR30075:SF2">
    <property type="entry name" value="GLYCINE--TRNA LIGASE, CHLOROPLASTIC_MITOCHONDRIAL 2"/>
    <property type="match status" value="1"/>
</dbReference>
<protein>
    <recommendedName>
        <fullName evidence="2">glycine--tRNA ligase</fullName>
        <ecNumber evidence="2">6.1.1.14</ecNumber>
    </recommendedName>
</protein>
<dbReference type="GO" id="GO:0004820">
    <property type="term" value="F:glycine-tRNA ligase activity"/>
    <property type="evidence" value="ECO:0007669"/>
    <property type="project" value="UniProtKB-EC"/>
</dbReference>
<keyword evidence="5" id="KW-0067">ATP-binding</keyword>
<dbReference type="AlphaFoldDB" id="A0A1W1CID4"/>
<gene>
    <name evidence="9" type="ORF">MNB_SUP05-5-289</name>
</gene>
<evidence type="ECO:0000256" key="2">
    <source>
        <dbReference type="ARBA" id="ARBA00012829"/>
    </source>
</evidence>
<comment type="similarity">
    <text evidence="1">Belongs to the class-II aminoacyl-tRNA synthetase family.</text>
</comment>
<evidence type="ECO:0000256" key="8">
    <source>
        <dbReference type="ARBA" id="ARBA00047937"/>
    </source>
</evidence>
<dbReference type="InterPro" id="IPR006194">
    <property type="entry name" value="Gly-tRNA-synth_heterodimer"/>
</dbReference>
<dbReference type="SUPFAM" id="SSF109604">
    <property type="entry name" value="HD-domain/PDEase-like"/>
    <property type="match status" value="1"/>
</dbReference>
<dbReference type="Pfam" id="PF02092">
    <property type="entry name" value="tRNA_synt_2f"/>
    <property type="match status" value="1"/>
</dbReference>
<dbReference type="InterPro" id="IPR015944">
    <property type="entry name" value="Gly-tRNA-synth_bsu"/>
</dbReference>
<name>A0A1W1CID4_9ZZZZ</name>
<dbReference type="GO" id="GO:0005829">
    <property type="term" value="C:cytosol"/>
    <property type="evidence" value="ECO:0007669"/>
    <property type="project" value="TreeGrafter"/>
</dbReference>
<evidence type="ECO:0000256" key="5">
    <source>
        <dbReference type="ARBA" id="ARBA00022840"/>
    </source>
</evidence>
<keyword evidence="7 9" id="KW-0030">Aminoacyl-tRNA synthetase</keyword>
<sequence length="669" mass="76254">MVKNMSSFLFELGTEELPPKSLINLSKNLEKNFIELLKNSNLSFDNVERIATPRRLGILIKGLQLEQNDELIEKKGPAVNAPEQAIIGFAKSCGIVKEKLIIKSLKNKEYYYAVQHKKGKKTLELLPEIITNSVMNLSIAKGMRWGNSDKIFVRPIKWIVALLDTEVIKVELFDLSSDRVSRGLRFVDDSLKINSADNYYDILQKANIEVNFAKRKSLITYQIKKVAKDNQAIVVIDDELLDEVCALVEYPNAFLGKFDESFLSMPKEVLILVMKSHQKYFHCENNKGDLLPFFISVANLKSKKISSIIRGNEKVINPRLRDAMFFLEQDKKQKLKNKLKTLENVVFMQGLGSVADKVKRNITLAEHMTKFINVDKTIVVTATEIMKSDLATDMVGEFSDLQGVMGAYYAKNEGYHQSVCDCILTQYNPRFADDTLPISLEAIIVSMADKLDSIVKIFANGNEPTGSKDPFSLRRQALGIVRMIIEKKINFNIKELIEFALKTEKPSFDNQKVIPIYNFILDRLRSYFLDKGFSNNLIEAVLFDNPHNFYEVSLKIKKLNEFTNNKQAISLIEVNKRIKNILAKANNISELDSSILVEVAEIDLFKAIENIDNNKNIIDSWLMLKPLIDAFFDNVMVNVDDEKLKMNRLALLKKVRALFLTLGDISYLA</sequence>
<proteinExistence type="inferred from homology"/>
<dbReference type="PANTHER" id="PTHR30075">
    <property type="entry name" value="GLYCYL-TRNA SYNTHETASE"/>
    <property type="match status" value="1"/>
</dbReference>
<comment type="catalytic activity">
    <reaction evidence="8">
        <text>tRNA(Gly) + glycine + ATP = glycyl-tRNA(Gly) + AMP + diphosphate</text>
        <dbReference type="Rhea" id="RHEA:16013"/>
        <dbReference type="Rhea" id="RHEA-COMP:9664"/>
        <dbReference type="Rhea" id="RHEA-COMP:9683"/>
        <dbReference type="ChEBI" id="CHEBI:30616"/>
        <dbReference type="ChEBI" id="CHEBI:33019"/>
        <dbReference type="ChEBI" id="CHEBI:57305"/>
        <dbReference type="ChEBI" id="CHEBI:78442"/>
        <dbReference type="ChEBI" id="CHEBI:78522"/>
        <dbReference type="ChEBI" id="CHEBI:456215"/>
        <dbReference type="EC" id="6.1.1.14"/>
    </reaction>
</comment>
<dbReference type="HAMAP" id="MF_00255">
    <property type="entry name" value="Gly_tRNA_synth_beta"/>
    <property type="match status" value="1"/>
</dbReference>
<accession>A0A1W1CID4</accession>
<evidence type="ECO:0000256" key="4">
    <source>
        <dbReference type="ARBA" id="ARBA00022741"/>
    </source>
</evidence>
<dbReference type="GO" id="GO:0005524">
    <property type="term" value="F:ATP binding"/>
    <property type="evidence" value="ECO:0007669"/>
    <property type="project" value="UniProtKB-KW"/>
</dbReference>
<organism evidence="9">
    <name type="scientific">hydrothermal vent metagenome</name>
    <dbReference type="NCBI Taxonomy" id="652676"/>
    <lineage>
        <taxon>unclassified sequences</taxon>
        <taxon>metagenomes</taxon>
        <taxon>ecological metagenomes</taxon>
    </lineage>
</organism>
<dbReference type="EC" id="6.1.1.14" evidence="2"/>
<evidence type="ECO:0000256" key="3">
    <source>
        <dbReference type="ARBA" id="ARBA00022598"/>
    </source>
</evidence>
<evidence type="ECO:0000313" key="9">
    <source>
        <dbReference type="EMBL" id="SFV65628.1"/>
    </source>
</evidence>
<keyword evidence="6" id="KW-0648">Protein biosynthesis</keyword>